<keyword evidence="2" id="KW-1185">Reference proteome</keyword>
<dbReference type="EMBL" id="JAYMYQ010000001">
    <property type="protein sequence ID" value="KAK7360795.1"/>
    <property type="molecule type" value="Genomic_DNA"/>
</dbReference>
<evidence type="ECO:0000313" key="1">
    <source>
        <dbReference type="EMBL" id="KAK7360795.1"/>
    </source>
</evidence>
<accession>A0AAN9MTN1</accession>
<proteinExistence type="predicted"/>
<organism evidence="1 2">
    <name type="scientific">Canavalia gladiata</name>
    <name type="common">Sword bean</name>
    <name type="synonym">Dolichos gladiatus</name>
    <dbReference type="NCBI Taxonomy" id="3824"/>
    <lineage>
        <taxon>Eukaryota</taxon>
        <taxon>Viridiplantae</taxon>
        <taxon>Streptophyta</taxon>
        <taxon>Embryophyta</taxon>
        <taxon>Tracheophyta</taxon>
        <taxon>Spermatophyta</taxon>
        <taxon>Magnoliopsida</taxon>
        <taxon>eudicotyledons</taxon>
        <taxon>Gunneridae</taxon>
        <taxon>Pentapetalae</taxon>
        <taxon>rosids</taxon>
        <taxon>fabids</taxon>
        <taxon>Fabales</taxon>
        <taxon>Fabaceae</taxon>
        <taxon>Papilionoideae</taxon>
        <taxon>50 kb inversion clade</taxon>
        <taxon>NPAAA clade</taxon>
        <taxon>indigoferoid/millettioid clade</taxon>
        <taxon>Phaseoleae</taxon>
        <taxon>Canavalia</taxon>
    </lineage>
</organism>
<evidence type="ECO:0000313" key="2">
    <source>
        <dbReference type="Proteomes" id="UP001367508"/>
    </source>
</evidence>
<reference evidence="1 2" key="1">
    <citation type="submission" date="2024-01" db="EMBL/GenBank/DDBJ databases">
        <title>The genomes of 5 underutilized Papilionoideae crops provide insights into root nodulation and disease resistanc.</title>
        <authorList>
            <person name="Jiang F."/>
        </authorList>
    </citation>
    <scope>NUCLEOTIDE SEQUENCE [LARGE SCALE GENOMIC DNA]</scope>
    <source>
        <strain evidence="1">LVBAO_FW01</strain>
        <tissue evidence="1">Leaves</tissue>
    </source>
</reference>
<protein>
    <submittedName>
        <fullName evidence="1">Uncharacterized protein</fullName>
    </submittedName>
</protein>
<gene>
    <name evidence="1" type="ORF">VNO77_02810</name>
</gene>
<dbReference type="AlphaFoldDB" id="A0AAN9MTN1"/>
<dbReference type="Proteomes" id="UP001367508">
    <property type="component" value="Unassembled WGS sequence"/>
</dbReference>
<comment type="caution">
    <text evidence="1">The sequence shown here is derived from an EMBL/GenBank/DDBJ whole genome shotgun (WGS) entry which is preliminary data.</text>
</comment>
<sequence>MQAGRCRGCFSIWKGHFHIHFNWHAIANGVRAWDVWLAVPAIGDLCSEMTTSCYGDEINSRRLPYKSWAVAYGQPESHEIRSAITPSPTNPTLLWGITTQSQLILLDRRKALVVVALSHESQLVPLTACMSHGAPMQANTSSCGGASTGGPPCTILSLRLRLELILLIRFRHHSEGFVLAHDRVRFSGEHHQGSPWTSGQGERAIAALNAQAQSGHPEGLIERCALPSALASSSHSKGCGSQEVNGESGLCSPQESAEIRLRGFNQDNINPNVARLAWGSTPLCAMVDHEQMESRRRSLPTLDRESSVACVLLCVVRLSNGVSIDAFTSDLAFMVGRTTNLCVVNGRRNSQDRLVLLMLWPNGNG</sequence>
<name>A0AAN9MTN1_CANGL</name>